<reference evidence="3" key="1">
    <citation type="journal article" date="2015" name="PLoS Genet.">
        <title>Genome Sequence and Transcriptome Analyses of Chrysochromulina tobin: Metabolic Tools for Enhanced Algal Fitness in the Prominent Order Prymnesiales (Haptophyceae).</title>
        <authorList>
            <person name="Hovde B.T."/>
            <person name="Deodato C.R."/>
            <person name="Hunsperger H.M."/>
            <person name="Ryken S.A."/>
            <person name="Yost W."/>
            <person name="Jha R.K."/>
            <person name="Patterson J."/>
            <person name="Monnat R.J. Jr."/>
            <person name="Barlow S.B."/>
            <person name="Starkenburg S.R."/>
            <person name="Cattolico R.A."/>
        </authorList>
    </citation>
    <scope>NUCLEOTIDE SEQUENCE</scope>
    <source>
        <strain evidence="3">CCMP291</strain>
    </source>
</reference>
<sequence>MPRSSSAVAPADAVPAPANADGPLSQLIDSAGDKVGSLFGIPPLVMEREGATVMERADETGNAAASKPTPQPTPSLPDLHPRAALAQAAPPSVVRAPAGPVSCRFWMIKADFLRTFSGKNLPFFQELRAKHPSAFVEVTISYEEVVRGTHVEKILSISHRWMEPTQPDPDGEQLKAIKAFLVSSAGKRIELVWIDGGSMPQHQPTIGLNRSDEDTADFKTMLSEVNMLYLGTTVLILFDLSYLSRFWTQFEAWLSMQFATPNGLKSAVGTKNARYHIECIQGAAEQAELYRKALVDTWASKTPQQAFDFLSKPDVTVTNQSDKEGQLPKIIALDVTIQGAFQAFQVNAFYQGFYLRGSEPSYDLCQAEYDKLDDAKKGLYEAIPPPPPGLKLEGGSLPGEAAEYMGVYRLDRGKLINGHPVYQHVTDGSRWLAFDGANWRGQPEADLGQKRGVLQLLDIGALTPDASAATWLAETGSGTAAKYPGTYRLVVGKVINGRPAYQHTTDGSRWLAFSGAGWMGQTESVLGEKKGYLNLRDPAAASPDYVGEYRLAVDDRVWLRVWPHQAGEAGRRGGPMLVNGRPVWRHTAHLTCWLAFDGANWRGQPEADLGQKSGVLLLSDAAAASPDASSATWLAVNGPGSAWAVQPQLKCIPCAAPELSQVEREELPVKHFRGPCADCCKSLAPCCCVSADGEAIFGCGLLLGVEVWQLDVKLLRLLEGGSVLPFGDAPRFLSTRAPWLGAMTVNSAGLLQKALRLRWELGVENQPMAGILRAANAAMGIQPAGTLVEQADSLLEIMGIPLTDLTVAAARRPMQPAPAPAPRTSDNDDTAEAAEELLERLERRATGGAVAAERFSNGSEESQGAEGGWVLPRRKKKKAPPASLFRDEADAPGSKFGSAALFRDEADEADASDGDPPASPSTAPLPNLDPSDPFGRFSSRPEGAV</sequence>
<protein>
    <submittedName>
        <fullName evidence="2">Trafficking protein particle complex 8</fullName>
    </submittedName>
</protein>
<feature type="compositionally biased region" description="Low complexity" evidence="1">
    <location>
        <begin position="914"/>
        <end position="924"/>
    </location>
</feature>
<evidence type="ECO:0000256" key="1">
    <source>
        <dbReference type="SAM" id="MobiDB-lite"/>
    </source>
</evidence>
<dbReference type="Proteomes" id="UP000037460">
    <property type="component" value="Unassembled WGS sequence"/>
</dbReference>
<keyword evidence="3" id="KW-1185">Reference proteome</keyword>
<dbReference type="OrthoDB" id="4485930at2759"/>
<feature type="non-terminal residue" evidence="2">
    <location>
        <position position="945"/>
    </location>
</feature>
<feature type="region of interest" description="Disordered" evidence="1">
    <location>
        <begin position="1"/>
        <end position="27"/>
    </location>
</feature>
<name>A0A0M0JTH3_9EUKA</name>
<feature type="compositionally biased region" description="Low complexity" evidence="1">
    <location>
        <begin position="1"/>
        <end position="21"/>
    </location>
</feature>
<comment type="caution">
    <text evidence="2">The sequence shown here is derived from an EMBL/GenBank/DDBJ whole genome shotgun (WGS) entry which is preliminary data.</text>
</comment>
<feature type="region of interest" description="Disordered" evidence="1">
    <location>
        <begin position="58"/>
        <end position="79"/>
    </location>
</feature>
<proteinExistence type="predicted"/>
<evidence type="ECO:0000313" key="3">
    <source>
        <dbReference type="Proteomes" id="UP000037460"/>
    </source>
</evidence>
<gene>
    <name evidence="2" type="ORF">Ctob_015642</name>
</gene>
<evidence type="ECO:0000313" key="2">
    <source>
        <dbReference type="EMBL" id="KOO29874.1"/>
    </source>
</evidence>
<dbReference type="AlphaFoldDB" id="A0A0M0JTH3"/>
<feature type="region of interest" description="Disordered" evidence="1">
    <location>
        <begin position="851"/>
        <end position="945"/>
    </location>
</feature>
<organism evidence="2 3">
    <name type="scientific">Chrysochromulina tobinii</name>
    <dbReference type="NCBI Taxonomy" id="1460289"/>
    <lineage>
        <taxon>Eukaryota</taxon>
        <taxon>Haptista</taxon>
        <taxon>Haptophyta</taxon>
        <taxon>Prymnesiophyceae</taxon>
        <taxon>Prymnesiales</taxon>
        <taxon>Chrysochromulinaceae</taxon>
        <taxon>Chrysochromulina</taxon>
    </lineage>
</organism>
<accession>A0A0M0JTH3</accession>
<dbReference type="EMBL" id="JWZX01002340">
    <property type="protein sequence ID" value="KOO29874.1"/>
    <property type="molecule type" value="Genomic_DNA"/>
</dbReference>